<feature type="transmembrane region" description="Helical" evidence="7">
    <location>
        <begin position="537"/>
        <end position="556"/>
    </location>
</feature>
<sequence length="597" mass="63023">MTAVSAFVESNSAWIGLAILALVFAAFLSERLAPVTIALTGASVMLAFGYLPRSELQAVFGNPAPVTIGAMFVLSAALVRTGVIEALASIATRRAERTPKRSITELLGGTFFASALVNNTPVVIVLAPIVRRIAAVAGSSAQRLLIPLSYLSIMGGSLTLLGSSTNLIVDGVAQRAGEAPFGIFELTGIGLIAAGAGIGTLLLLGRWLLPDNDGPMDRSGARPIEERYLTRIQIGAASPWVGRSLKSIGGLQRSGVRLLAVRRSGHLTRNPDPTFELAAGDELVVAADQAELLGLSEELGADLGLAKREIANSPDDRVVEASIGPSHPAIGQQLTDIPFLNRSGARVLGVSRPRHLPGPTLETVRVRPADQLLIRCPPEAAADIRDNVNLIDIDEPDIRPYRRYKAPIAIATMFAIIALAALQVAPIDLLAILGVTLVLFTRCIDPEEAWHAIEGNVIVLIFGMLAIGLGLQGAGTVDLIVDAVEPALTILPIFLVLILVYALTSFLTEVVTNNAVAVIMTPIVIDLANSVGVDTRALLLVVMFGASASFATPIGYQTNTIVYATGGYRFVDFLKIGLPMNIVVGLATCIAIWWIYV</sequence>
<proteinExistence type="predicted"/>
<evidence type="ECO:0000256" key="3">
    <source>
        <dbReference type="ARBA" id="ARBA00022692"/>
    </source>
</evidence>
<dbReference type="InterPro" id="IPR031312">
    <property type="entry name" value="Na/sul_symport_CS"/>
</dbReference>
<feature type="transmembrane region" description="Helical" evidence="7">
    <location>
        <begin position="189"/>
        <end position="209"/>
    </location>
</feature>
<dbReference type="PANTHER" id="PTHR43652:SF2">
    <property type="entry name" value="BASIC AMINO ACID ANTIPORTER YFCC-RELATED"/>
    <property type="match status" value="1"/>
</dbReference>
<dbReference type="Pfam" id="PF03600">
    <property type="entry name" value="CitMHS"/>
    <property type="match status" value="1"/>
</dbReference>
<comment type="subcellular location">
    <subcellularLocation>
        <location evidence="1">Membrane</location>
        <topology evidence="1">Multi-pass membrane protein</topology>
    </subcellularLocation>
</comment>
<evidence type="ECO:0000256" key="6">
    <source>
        <dbReference type="ARBA" id="ARBA00023136"/>
    </source>
</evidence>
<dbReference type="Gene3D" id="3.30.70.1450">
    <property type="entry name" value="Regulator of K+ conductance, C-terminal domain"/>
    <property type="match status" value="2"/>
</dbReference>
<feature type="transmembrane region" description="Helical" evidence="7">
    <location>
        <begin position="576"/>
        <end position="596"/>
    </location>
</feature>
<dbReference type="InterPro" id="IPR006037">
    <property type="entry name" value="RCK_C"/>
</dbReference>
<dbReference type="InterPro" id="IPR036721">
    <property type="entry name" value="RCK_C_sf"/>
</dbReference>
<keyword evidence="2" id="KW-0813">Transport</keyword>
<dbReference type="Proteomes" id="UP000430272">
    <property type="component" value="Unassembled WGS sequence"/>
</dbReference>
<gene>
    <name evidence="9" type="ORF">GRI47_00030</name>
</gene>
<protein>
    <submittedName>
        <fullName evidence="9">SLC13 family permease</fullName>
    </submittedName>
</protein>
<feature type="transmembrane region" description="Helical" evidence="7">
    <location>
        <begin position="35"/>
        <end position="52"/>
    </location>
</feature>
<evidence type="ECO:0000256" key="1">
    <source>
        <dbReference type="ARBA" id="ARBA00004141"/>
    </source>
</evidence>
<feature type="transmembrane region" description="Helical" evidence="7">
    <location>
        <begin position="408"/>
        <end position="440"/>
    </location>
</feature>
<feature type="transmembrane region" description="Helical" evidence="7">
    <location>
        <begin position="483"/>
        <end position="504"/>
    </location>
</feature>
<feature type="transmembrane region" description="Helical" evidence="7">
    <location>
        <begin position="452"/>
        <end position="471"/>
    </location>
</feature>
<dbReference type="OrthoDB" id="9809303at2"/>
<dbReference type="PROSITE" id="PS01271">
    <property type="entry name" value="NA_SULFATE"/>
    <property type="match status" value="1"/>
</dbReference>
<keyword evidence="3 7" id="KW-0812">Transmembrane</keyword>
<evidence type="ECO:0000313" key="10">
    <source>
        <dbReference type="Proteomes" id="UP000430272"/>
    </source>
</evidence>
<keyword evidence="10" id="KW-1185">Reference proteome</keyword>
<feature type="transmembrane region" description="Helical" evidence="7">
    <location>
        <begin position="12"/>
        <end position="28"/>
    </location>
</feature>
<evidence type="ECO:0000256" key="2">
    <source>
        <dbReference type="ARBA" id="ARBA00022448"/>
    </source>
</evidence>
<comment type="caution">
    <text evidence="9">The sequence shown here is derived from an EMBL/GenBank/DDBJ whole genome shotgun (WGS) entry which is preliminary data.</text>
</comment>
<reference evidence="9 10" key="1">
    <citation type="submission" date="2019-12" db="EMBL/GenBank/DDBJ databases">
        <title>Genomic-based taxomic classification of the family Erythrobacteraceae.</title>
        <authorList>
            <person name="Xu L."/>
        </authorList>
    </citation>
    <scope>NUCLEOTIDE SEQUENCE [LARGE SCALE GENOMIC DNA]</scope>
    <source>
        <strain evidence="9 10">JCM 17468</strain>
    </source>
</reference>
<feature type="transmembrane region" description="Helical" evidence="7">
    <location>
        <begin position="148"/>
        <end position="169"/>
    </location>
</feature>
<dbReference type="GO" id="GO:0006813">
    <property type="term" value="P:potassium ion transport"/>
    <property type="evidence" value="ECO:0007669"/>
    <property type="project" value="InterPro"/>
</dbReference>
<keyword evidence="5 7" id="KW-1133">Transmembrane helix</keyword>
<accession>A0A844Y2Y7</accession>
<evidence type="ECO:0000256" key="4">
    <source>
        <dbReference type="ARBA" id="ARBA00022737"/>
    </source>
</evidence>
<name>A0A844Y2Y7_9SPHN</name>
<dbReference type="PANTHER" id="PTHR43652">
    <property type="entry name" value="BASIC AMINO ACID ANTIPORTER YFCC-RELATED"/>
    <property type="match status" value="1"/>
</dbReference>
<feature type="domain" description="RCK C-terminal" evidence="8">
    <location>
        <begin position="217"/>
        <end position="302"/>
    </location>
</feature>
<dbReference type="GO" id="GO:0008324">
    <property type="term" value="F:monoatomic cation transmembrane transporter activity"/>
    <property type="evidence" value="ECO:0007669"/>
    <property type="project" value="InterPro"/>
</dbReference>
<dbReference type="PROSITE" id="PS51202">
    <property type="entry name" value="RCK_C"/>
    <property type="match status" value="2"/>
</dbReference>
<dbReference type="EMBL" id="WTYD01000001">
    <property type="protein sequence ID" value="MXO52394.1"/>
    <property type="molecule type" value="Genomic_DNA"/>
</dbReference>
<evidence type="ECO:0000259" key="8">
    <source>
        <dbReference type="PROSITE" id="PS51202"/>
    </source>
</evidence>
<evidence type="ECO:0000256" key="7">
    <source>
        <dbReference type="SAM" id="Phobius"/>
    </source>
</evidence>
<dbReference type="InterPro" id="IPR004680">
    <property type="entry name" value="Cit_transptr-like_dom"/>
</dbReference>
<dbReference type="RefSeq" id="WP_160659389.1">
    <property type="nucleotide sequence ID" value="NZ_BAABDV010000001.1"/>
</dbReference>
<keyword evidence="4" id="KW-0677">Repeat</keyword>
<dbReference type="SUPFAM" id="SSF116726">
    <property type="entry name" value="TrkA C-terminal domain-like"/>
    <property type="match status" value="2"/>
</dbReference>
<dbReference type="GO" id="GO:0005886">
    <property type="term" value="C:plasma membrane"/>
    <property type="evidence" value="ECO:0007669"/>
    <property type="project" value="TreeGrafter"/>
</dbReference>
<dbReference type="Pfam" id="PF02080">
    <property type="entry name" value="TrkA_C"/>
    <property type="match status" value="2"/>
</dbReference>
<organism evidence="9 10">
    <name type="scientific">Qipengyuania pelagi</name>
    <dbReference type="NCBI Taxonomy" id="994320"/>
    <lineage>
        <taxon>Bacteria</taxon>
        <taxon>Pseudomonadati</taxon>
        <taxon>Pseudomonadota</taxon>
        <taxon>Alphaproteobacteria</taxon>
        <taxon>Sphingomonadales</taxon>
        <taxon>Erythrobacteraceae</taxon>
        <taxon>Qipengyuania</taxon>
    </lineage>
</organism>
<feature type="transmembrane region" description="Helical" evidence="7">
    <location>
        <begin position="64"/>
        <end position="91"/>
    </location>
</feature>
<evidence type="ECO:0000313" key="9">
    <source>
        <dbReference type="EMBL" id="MXO52394.1"/>
    </source>
</evidence>
<dbReference type="InterPro" id="IPR051679">
    <property type="entry name" value="DASS-Related_Transporters"/>
</dbReference>
<dbReference type="AlphaFoldDB" id="A0A844Y2Y7"/>
<keyword evidence="6 7" id="KW-0472">Membrane</keyword>
<evidence type="ECO:0000256" key="5">
    <source>
        <dbReference type="ARBA" id="ARBA00022989"/>
    </source>
</evidence>
<feature type="domain" description="RCK C-terminal" evidence="8">
    <location>
        <begin position="305"/>
        <end position="390"/>
    </location>
</feature>